<keyword evidence="3" id="KW-0479">Metal-binding</keyword>
<keyword evidence="5" id="KW-0862">Zinc</keyword>
<dbReference type="GO" id="GO:0006508">
    <property type="term" value="P:proteolysis"/>
    <property type="evidence" value="ECO:0007669"/>
    <property type="project" value="UniProtKB-KW"/>
</dbReference>
<dbReference type="InterPro" id="IPR046778">
    <property type="entry name" value="UPF0758_N"/>
</dbReference>
<dbReference type="InterPro" id="IPR010994">
    <property type="entry name" value="RuvA_2-like"/>
</dbReference>
<evidence type="ECO:0000256" key="2">
    <source>
        <dbReference type="ARBA" id="ARBA00022670"/>
    </source>
</evidence>
<dbReference type="InterPro" id="IPR020891">
    <property type="entry name" value="UPF0758_CS"/>
</dbReference>
<comment type="similarity">
    <text evidence="1 7">Belongs to the UPF0758 family.</text>
</comment>
<dbReference type="GO" id="GO:0046872">
    <property type="term" value="F:metal ion binding"/>
    <property type="evidence" value="ECO:0007669"/>
    <property type="project" value="UniProtKB-KW"/>
</dbReference>
<comment type="caution">
    <text evidence="9">The sequence shown here is derived from an EMBL/GenBank/DDBJ whole genome shotgun (WGS) entry which is preliminary data.</text>
</comment>
<dbReference type="InterPro" id="IPR025657">
    <property type="entry name" value="RadC_JAB"/>
</dbReference>
<proteinExistence type="inferred from homology"/>
<feature type="domain" description="MPN" evidence="8">
    <location>
        <begin position="104"/>
        <end position="226"/>
    </location>
</feature>
<dbReference type="SUPFAM" id="SSF47781">
    <property type="entry name" value="RuvA domain 2-like"/>
    <property type="match status" value="1"/>
</dbReference>
<protein>
    <submittedName>
        <fullName evidence="9">DNA repair protein RadC</fullName>
    </submittedName>
</protein>
<dbReference type="PANTHER" id="PTHR30471">
    <property type="entry name" value="DNA REPAIR PROTEIN RADC"/>
    <property type="match status" value="1"/>
</dbReference>
<keyword evidence="2" id="KW-0645">Protease</keyword>
<dbReference type="AlphaFoldDB" id="A0A2T4MSP0"/>
<evidence type="ECO:0000256" key="6">
    <source>
        <dbReference type="ARBA" id="ARBA00023049"/>
    </source>
</evidence>
<evidence type="ECO:0000256" key="5">
    <source>
        <dbReference type="ARBA" id="ARBA00022833"/>
    </source>
</evidence>
<dbReference type="NCBIfam" id="TIGR00608">
    <property type="entry name" value="radc"/>
    <property type="match status" value="1"/>
</dbReference>
<dbReference type="OrthoDB" id="9804482at2"/>
<evidence type="ECO:0000256" key="3">
    <source>
        <dbReference type="ARBA" id="ARBA00022723"/>
    </source>
</evidence>
<evidence type="ECO:0000256" key="7">
    <source>
        <dbReference type="RuleBase" id="RU003797"/>
    </source>
</evidence>
<dbReference type="GeneID" id="57691758"/>
<dbReference type="SUPFAM" id="SSF102712">
    <property type="entry name" value="JAB1/MPN domain"/>
    <property type="match status" value="1"/>
</dbReference>
<name>A0A2T4MSP0_9STAP</name>
<dbReference type="KEGG" id="sagq:EP23_04095"/>
<dbReference type="RefSeq" id="WP_060551203.1">
    <property type="nucleotide sequence ID" value="NZ_CP009623.1"/>
</dbReference>
<dbReference type="Gene3D" id="3.40.140.10">
    <property type="entry name" value="Cytidine Deaminase, domain 2"/>
    <property type="match status" value="1"/>
</dbReference>
<dbReference type="InterPro" id="IPR037518">
    <property type="entry name" value="MPN"/>
</dbReference>
<gene>
    <name evidence="9" type="primary">radC</name>
    <name evidence="9" type="ORF">GLV84_11480</name>
</gene>
<dbReference type="PANTHER" id="PTHR30471:SF3">
    <property type="entry name" value="UPF0758 PROTEIN YEES-RELATED"/>
    <property type="match status" value="1"/>
</dbReference>
<reference evidence="9" key="1">
    <citation type="submission" date="2019-11" db="EMBL/GenBank/DDBJ databases">
        <title>Whole genome comparisons of Staphylococcus agnetis isolates from cattle and chickens.</title>
        <authorList>
            <person name="Rhoads D."/>
            <person name="Shwani A."/>
            <person name="Adkins P."/>
            <person name="Calcutt M."/>
            <person name="Middleton J."/>
        </authorList>
    </citation>
    <scope>NUCLEOTIDE SEQUENCE</scope>
    <source>
        <strain evidence="9">1387</strain>
    </source>
</reference>
<evidence type="ECO:0000313" key="10">
    <source>
        <dbReference type="Proteomes" id="UP000646308"/>
    </source>
</evidence>
<dbReference type="NCBIfam" id="NF000642">
    <property type="entry name" value="PRK00024.1"/>
    <property type="match status" value="1"/>
</dbReference>
<dbReference type="EMBL" id="WMFL01000085">
    <property type="protein sequence ID" value="NJI03449.1"/>
    <property type="molecule type" value="Genomic_DNA"/>
</dbReference>
<keyword evidence="6" id="KW-0482">Metalloprotease</keyword>
<dbReference type="InterPro" id="IPR001405">
    <property type="entry name" value="UPF0758"/>
</dbReference>
<organism evidence="9 10">
    <name type="scientific">Staphylococcus agnetis</name>
    <dbReference type="NCBI Taxonomy" id="985762"/>
    <lineage>
        <taxon>Bacteria</taxon>
        <taxon>Bacillati</taxon>
        <taxon>Bacillota</taxon>
        <taxon>Bacilli</taxon>
        <taxon>Bacillales</taxon>
        <taxon>Staphylococcaceae</taxon>
        <taxon>Staphylococcus</taxon>
    </lineage>
</organism>
<sequence length="227" mass="25203">MTRIKDLSPEEMPKERLIHSGAQALSNTELLAILINTGSKGRSSLDIATTLLSQSKTLSALQNISLQELVTFEGLGTSKSTTLLAAFELARRLNFKVDKNNSQMIKHPDQIAAMLYPQLQFEKQEHFIVFILNTKHQIIHQETLFKGTLNSAIIHPREVFKIALKYSAHAIIVAHNHPSGDPTPSSADIETTIRLAACGDTMGIQLLDHIVIGHQCYECVIIDENKK</sequence>
<evidence type="ECO:0000256" key="4">
    <source>
        <dbReference type="ARBA" id="ARBA00022801"/>
    </source>
</evidence>
<dbReference type="Pfam" id="PF04002">
    <property type="entry name" value="RadC"/>
    <property type="match status" value="1"/>
</dbReference>
<dbReference type="GO" id="GO:0008237">
    <property type="term" value="F:metallopeptidase activity"/>
    <property type="evidence" value="ECO:0007669"/>
    <property type="project" value="UniProtKB-KW"/>
</dbReference>
<evidence type="ECO:0000313" key="9">
    <source>
        <dbReference type="EMBL" id="NJI03449.1"/>
    </source>
</evidence>
<dbReference type="PROSITE" id="PS50249">
    <property type="entry name" value="MPN"/>
    <property type="match status" value="1"/>
</dbReference>
<evidence type="ECO:0000256" key="1">
    <source>
        <dbReference type="ARBA" id="ARBA00010243"/>
    </source>
</evidence>
<dbReference type="Pfam" id="PF20582">
    <property type="entry name" value="UPF0758_N"/>
    <property type="match status" value="1"/>
</dbReference>
<dbReference type="PROSITE" id="PS01302">
    <property type="entry name" value="UPF0758"/>
    <property type="match status" value="1"/>
</dbReference>
<dbReference type="CDD" id="cd08071">
    <property type="entry name" value="MPN_DUF2466"/>
    <property type="match status" value="1"/>
</dbReference>
<accession>A0A2T4MSP0</accession>
<keyword evidence="4" id="KW-0378">Hydrolase</keyword>
<evidence type="ECO:0000259" key="8">
    <source>
        <dbReference type="PROSITE" id="PS50249"/>
    </source>
</evidence>
<dbReference type="Proteomes" id="UP000646308">
    <property type="component" value="Unassembled WGS sequence"/>
</dbReference>